<proteinExistence type="predicted"/>
<dbReference type="InterPro" id="IPR042103">
    <property type="entry name" value="SerRS_1_N_sf"/>
</dbReference>
<dbReference type="RefSeq" id="WP_046952762.1">
    <property type="nucleotide sequence ID" value="NZ_CP031238.1"/>
</dbReference>
<feature type="transmembrane region" description="Helical" evidence="3">
    <location>
        <begin position="252"/>
        <end position="271"/>
    </location>
</feature>
<feature type="transmembrane region" description="Helical" evidence="3">
    <location>
        <begin position="291"/>
        <end position="312"/>
    </location>
</feature>
<keyword evidence="1" id="KW-0175">Coiled coil</keyword>
<accession>A0A0M3G8M1</accession>
<dbReference type="Proteomes" id="UP000034750">
    <property type="component" value="Unassembled WGS sequence"/>
</dbReference>
<organism evidence="4 5">
    <name type="scientific">Haemophilus haemolyticus</name>
    <dbReference type="NCBI Taxonomy" id="726"/>
    <lineage>
        <taxon>Bacteria</taxon>
        <taxon>Pseudomonadati</taxon>
        <taxon>Pseudomonadota</taxon>
        <taxon>Gammaproteobacteria</taxon>
        <taxon>Pasteurellales</taxon>
        <taxon>Pasteurellaceae</taxon>
        <taxon>Haemophilus</taxon>
    </lineage>
</organism>
<reference evidence="4 5" key="1">
    <citation type="submission" date="2015-05" db="EMBL/GenBank/DDBJ databases">
        <title>Comparative analyses of the lipooligosaccharides from nottypeable Haemophilus influenzae and Haemophilus haemolyticus.</title>
        <authorList>
            <person name="Post D.M.B."/>
            <person name="Ketterer M.R."/>
            <person name="Coffin J.E."/>
            <person name="Reinders L.M."/>
            <person name="Munson R.S.Jr."/>
            <person name="Bair T.B."/>
            <person name="Murphy T.F."/>
            <person name="Foster E."/>
            <person name="Gibson B.W."/>
            <person name="Apicella M.A."/>
        </authorList>
    </citation>
    <scope>NUCLEOTIDE SEQUENCE [LARGE SCALE GENOMIC DNA]</scope>
    <source>
        <strain evidence="4 5">11P18</strain>
    </source>
</reference>
<evidence type="ECO:0000256" key="1">
    <source>
        <dbReference type="SAM" id="Coils"/>
    </source>
</evidence>
<feature type="region of interest" description="Disordered" evidence="2">
    <location>
        <begin position="409"/>
        <end position="440"/>
    </location>
</feature>
<sequence length="440" mass="49091">MNQVLLDIKDELNNIIQQLESSISSEDVLNYARNGWAYPGIAREELVTEAQKVITLIETKGNDEINDENNVLSRYVKALEFLRANTIPQIWGNPHEAVSAYIITINALRTALEPFLIKDDSKELAIRLKNQRKRVRSLEATLNDLEPRTSPLKDMVSSIEQAHETAEQLPTDLESLREARKTISQLVTESTADKTAVSNTKTEIEKLQAELKDASQEAKDILEECKSTYAAATSVGLAAAFSERSDSLSTSMWVWVGGLVLSLSAGGYFGSVQLQKLLELMAQQDISSLSMSINFIMAILSIGAPIWFSWLATKQIGQRFKLSEDYAFKASVSRAYEGFRKETTRFDNEMEAKLLSSALTRLDELPLRLVEAESHGSPWHELASSNIVKQAMSKIPSFPDKVKELAGNVMSERQESIKVNQGKNKSIPRKNDDSSDEDDV</sequence>
<evidence type="ECO:0000256" key="3">
    <source>
        <dbReference type="SAM" id="Phobius"/>
    </source>
</evidence>
<dbReference type="AlphaFoldDB" id="A0A0M3G8M1"/>
<evidence type="ECO:0000313" key="4">
    <source>
        <dbReference type="EMBL" id="KKZ59423.1"/>
    </source>
</evidence>
<evidence type="ECO:0000256" key="2">
    <source>
        <dbReference type="SAM" id="MobiDB-lite"/>
    </source>
</evidence>
<name>A0A0M3G8M1_HAEHA</name>
<keyword evidence="3" id="KW-0472">Membrane</keyword>
<evidence type="ECO:0000313" key="5">
    <source>
        <dbReference type="Proteomes" id="UP000034750"/>
    </source>
</evidence>
<keyword evidence="3" id="KW-0812">Transmembrane</keyword>
<comment type="caution">
    <text evidence="4">The sequence shown here is derived from an EMBL/GenBank/DDBJ whole genome shotgun (WGS) entry which is preliminary data.</text>
</comment>
<feature type="coiled-coil region" evidence="1">
    <location>
        <begin position="197"/>
        <end position="224"/>
    </location>
</feature>
<keyword evidence="3" id="KW-1133">Transmembrane helix</keyword>
<dbReference type="PATRIC" id="fig|726.54.peg.367"/>
<protein>
    <submittedName>
        <fullName evidence="4">Uncharacterized protein</fullName>
    </submittedName>
</protein>
<dbReference type="EMBL" id="LCTK01000006">
    <property type="protein sequence ID" value="KKZ59423.1"/>
    <property type="molecule type" value="Genomic_DNA"/>
</dbReference>
<dbReference type="Gene3D" id="1.10.287.40">
    <property type="entry name" value="Serine-tRNA synthetase, tRNA binding domain"/>
    <property type="match status" value="1"/>
</dbReference>
<gene>
    <name evidence="4" type="ORF">AAX18_01825</name>
</gene>